<evidence type="ECO:0000259" key="4">
    <source>
        <dbReference type="PROSITE" id="PS50866"/>
    </source>
</evidence>
<dbReference type="Gene3D" id="1.20.80.10">
    <property type="match status" value="1"/>
</dbReference>
<feature type="domain" description="ACB" evidence="5">
    <location>
        <begin position="37"/>
        <end position="128"/>
    </location>
</feature>
<protein>
    <recommendedName>
        <fullName evidence="8">Golgi resident protein GCP60</fullName>
    </recommendedName>
</protein>
<feature type="domain" description="GOLD" evidence="4">
    <location>
        <begin position="325"/>
        <end position="484"/>
    </location>
</feature>
<dbReference type="EMBL" id="CAJPVJ010001150">
    <property type="protein sequence ID" value="CAG2164151.1"/>
    <property type="molecule type" value="Genomic_DNA"/>
</dbReference>
<dbReference type="InterPro" id="IPR000582">
    <property type="entry name" value="Acyl-CoA-binding_protein"/>
</dbReference>
<name>A0A7R9LKL2_9ACAR</name>
<feature type="coiled-coil region" evidence="2">
    <location>
        <begin position="130"/>
        <end position="192"/>
    </location>
</feature>
<evidence type="ECO:0000313" key="6">
    <source>
        <dbReference type="EMBL" id="CAD7642662.1"/>
    </source>
</evidence>
<feature type="region of interest" description="Disordered" evidence="3">
    <location>
        <begin position="388"/>
        <end position="431"/>
    </location>
</feature>
<feature type="compositionally biased region" description="Acidic residues" evidence="3">
    <location>
        <begin position="392"/>
        <end position="403"/>
    </location>
</feature>
<evidence type="ECO:0000256" key="2">
    <source>
        <dbReference type="SAM" id="Coils"/>
    </source>
</evidence>
<gene>
    <name evidence="6" type="ORF">ONB1V03_LOCUS3711</name>
</gene>
<dbReference type="SUPFAM" id="SSF47027">
    <property type="entry name" value="Acyl-CoA binding protein"/>
    <property type="match status" value="1"/>
</dbReference>
<dbReference type="InterPro" id="IPR036598">
    <property type="entry name" value="GOLD_dom_sf"/>
</dbReference>
<dbReference type="InterPro" id="IPR035984">
    <property type="entry name" value="Acyl-CoA-binding_sf"/>
</dbReference>
<evidence type="ECO:0000313" key="7">
    <source>
        <dbReference type="Proteomes" id="UP000728032"/>
    </source>
</evidence>
<dbReference type="Pfam" id="PF13897">
    <property type="entry name" value="GOLD_2"/>
    <property type="match status" value="1"/>
</dbReference>
<keyword evidence="2" id="KW-0175">Coiled coil</keyword>
<dbReference type="PANTHER" id="PTHR22973">
    <property type="entry name" value="LD35087P"/>
    <property type="match status" value="1"/>
</dbReference>
<dbReference type="PANTHER" id="PTHR22973:SF12">
    <property type="entry name" value="LD35087P"/>
    <property type="match status" value="1"/>
</dbReference>
<feature type="region of interest" description="Disordered" evidence="3">
    <location>
        <begin position="283"/>
        <end position="310"/>
    </location>
</feature>
<evidence type="ECO:0000256" key="1">
    <source>
        <dbReference type="ARBA" id="ARBA00022990"/>
    </source>
</evidence>
<dbReference type="GO" id="GO:0000062">
    <property type="term" value="F:fatty-acyl-CoA binding"/>
    <property type="evidence" value="ECO:0007669"/>
    <property type="project" value="InterPro"/>
</dbReference>
<dbReference type="AlphaFoldDB" id="A0A7R9LKL2"/>
<dbReference type="Pfam" id="PF00887">
    <property type="entry name" value="ACBP"/>
    <property type="match status" value="1"/>
</dbReference>
<dbReference type="PROSITE" id="PS51228">
    <property type="entry name" value="ACB_2"/>
    <property type="match status" value="1"/>
</dbReference>
<dbReference type="Proteomes" id="UP000728032">
    <property type="component" value="Unassembled WGS sequence"/>
</dbReference>
<dbReference type="OrthoDB" id="5839451at2759"/>
<dbReference type="GO" id="GO:0000139">
    <property type="term" value="C:Golgi membrane"/>
    <property type="evidence" value="ECO:0007669"/>
    <property type="project" value="TreeGrafter"/>
</dbReference>
<accession>A0A7R9LKL2</accession>
<keyword evidence="1" id="KW-0007">Acetylation</keyword>
<dbReference type="Gene3D" id="2.60.120.680">
    <property type="entry name" value="GOLD domain"/>
    <property type="match status" value="1"/>
</dbReference>
<dbReference type="InterPro" id="IPR052269">
    <property type="entry name" value="Golgi-PI4KB_interaction"/>
</dbReference>
<evidence type="ECO:0000259" key="5">
    <source>
        <dbReference type="PROSITE" id="PS51228"/>
    </source>
</evidence>
<evidence type="ECO:0000256" key="3">
    <source>
        <dbReference type="SAM" id="MobiDB-lite"/>
    </source>
</evidence>
<proteinExistence type="predicted"/>
<dbReference type="InterPro" id="IPR014352">
    <property type="entry name" value="FERM/acyl-CoA-bd_prot_sf"/>
</dbReference>
<reference evidence="6" key="1">
    <citation type="submission" date="2020-11" db="EMBL/GenBank/DDBJ databases">
        <authorList>
            <person name="Tran Van P."/>
        </authorList>
    </citation>
    <scope>NUCLEOTIDE SEQUENCE</scope>
</reference>
<feature type="compositionally biased region" description="Basic and acidic residues" evidence="3">
    <location>
        <begin position="409"/>
        <end position="423"/>
    </location>
</feature>
<dbReference type="EMBL" id="OC915975">
    <property type="protein sequence ID" value="CAD7642662.1"/>
    <property type="molecule type" value="Genomic_DNA"/>
</dbReference>
<evidence type="ECO:0008006" key="8">
    <source>
        <dbReference type="Google" id="ProtNLM"/>
    </source>
</evidence>
<dbReference type="PROSITE" id="PS50866">
    <property type="entry name" value="GOLD"/>
    <property type="match status" value="1"/>
</dbReference>
<sequence length="486" mass="56251">MSETVNQNESTGHKSALVVNGDTEVDDLVTKWALDDWTQLYRIAIKFYRDNESKAFHPTYDTRNQFMAFILQEKYGNFDTNKAKPLGTLDIVGKDRRNSWISLINTDKQSAQRGFVQLLNQLCPLFDPYVKAMKLDFDEKERLRREAQELEDKRAQELHEKERLELELKRASERETREREEQKRAIQEALNRQTIQQFKSYAEQQYPGNIEQQNDLIRQLQEQHYQQYLLQLGEQQLTRTHNQNMNNTKNNFVNNETTVRPTNNSQSNTLVTQTVTLEPQMMAPDDQHNNHLEPTTGSESDSEDESFGPIAGASMWTRKDIALFKESIRSEGGDGIIKVGHGEIVTVRVPTHRDGTCIFWEFSTDSYDIGFGLLFEWTKNPGNQVSVHISESEDEDEDEEEGEIALPNDIEKGASLDPEKEAMSPKSQTDSSPISVIIPIYRRDSHEEVFSGSHVYPGSGVYLLKFDNSYSLWRSKTLYYRVYYTR</sequence>
<keyword evidence="7" id="KW-1185">Reference proteome</keyword>
<dbReference type="SUPFAM" id="SSF101576">
    <property type="entry name" value="Supernatant protein factor (SPF), C-terminal domain"/>
    <property type="match status" value="1"/>
</dbReference>
<organism evidence="6">
    <name type="scientific">Oppiella nova</name>
    <dbReference type="NCBI Taxonomy" id="334625"/>
    <lineage>
        <taxon>Eukaryota</taxon>
        <taxon>Metazoa</taxon>
        <taxon>Ecdysozoa</taxon>
        <taxon>Arthropoda</taxon>
        <taxon>Chelicerata</taxon>
        <taxon>Arachnida</taxon>
        <taxon>Acari</taxon>
        <taxon>Acariformes</taxon>
        <taxon>Sarcoptiformes</taxon>
        <taxon>Oribatida</taxon>
        <taxon>Brachypylina</taxon>
        <taxon>Oppioidea</taxon>
        <taxon>Oppiidae</taxon>
        <taxon>Oppiella</taxon>
    </lineage>
</organism>
<dbReference type="InterPro" id="IPR009038">
    <property type="entry name" value="GOLD_dom"/>
</dbReference>